<comment type="caution">
    <text evidence="1">The sequence shown here is derived from an EMBL/GenBank/DDBJ whole genome shotgun (WGS) entry which is preliminary data.</text>
</comment>
<evidence type="ECO:0000313" key="2">
    <source>
        <dbReference type="Proteomes" id="UP000019763"/>
    </source>
</evidence>
<dbReference type="PANTHER" id="PTHR33266:SF1">
    <property type="entry name" value="F-BOX DOMAIN-CONTAINING PROTEIN"/>
    <property type="match status" value="1"/>
</dbReference>
<reference evidence="1" key="1">
    <citation type="submission" date="2013-12" db="EMBL/GenBank/DDBJ databases">
        <authorList>
            <person name="Omoto C.K."/>
            <person name="Sibley D."/>
            <person name="Venepally P."/>
            <person name="Hadjithomas M."/>
            <person name="Karamycheva S."/>
            <person name="Brunk B."/>
            <person name="Roos D."/>
            <person name="Caler E."/>
            <person name="Lorenzi H."/>
        </authorList>
    </citation>
    <scope>NUCLEOTIDE SEQUENCE</scope>
</reference>
<dbReference type="PANTHER" id="PTHR33266">
    <property type="entry name" value="CHROMOSOME 15, WHOLE GENOME SHOTGUN SEQUENCE"/>
    <property type="match status" value="1"/>
</dbReference>
<keyword evidence="2" id="KW-1185">Reference proteome</keyword>
<dbReference type="OrthoDB" id="128354at2759"/>
<dbReference type="RefSeq" id="XP_011133885.1">
    <property type="nucleotide sequence ID" value="XM_011135583.1"/>
</dbReference>
<dbReference type="VEuPathDB" id="CryptoDB:GNI_218400"/>
<feature type="non-terminal residue" evidence="1">
    <location>
        <position position="329"/>
    </location>
</feature>
<sequence>MAVTEFKRRFGVRYVLVLCDEAATLLRQSNVVDMQNFRLFRRVFTVQGITACFARTQSKVQNFAPALHRDDSWRFYRVNDMDSPYMPAPFISVSPPDIGMKLTSEAKELPPYPLALSDLHSPAWLSRFGRPLWFAFARHSLVREHLSQVLVAVAKSKMNFDTTGNSVGSLAAVMCVAALKPTPSVELAEQLVHSHMATVVHVSRNRELLYTHYPSEPYLAEASCLYLRDHWTHVLQTLLNAVGQHVLDMGLIGEAIARVCFIALGFVRLHEPLLTVAAFRDRIRGVDESPLQTKQPSGDGMAGTAVLNFNHFMKLEGRPTPEMLCAAFT</sequence>
<name>A0A023AVR3_GRENI</name>
<dbReference type="eggNOG" id="ENOG502SGEE">
    <property type="taxonomic scope" value="Eukaryota"/>
</dbReference>
<organism evidence="1 2">
    <name type="scientific">Gregarina niphandrodes</name>
    <name type="common">Septate eugregarine</name>
    <dbReference type="NCBI Taxonomy" id="110365"/>
    <lineage>
        <taxon>Eukaryota</taxon>
        <taxon>Sar</taxon>
        <taxon>Alveolata</taxon>
        <taxon>Apicomplexa</taxon>
        <taxon>Conoidasida</taxon>
        <taxon>Gregarinasina</taxon>
        <taxon>Eugregarinorida</taxon>
        <taxon>Gregarinidae</taxon>
        <taxon>Gregarina</taxon>
    </lineage>
</organism>
<dbReference type="Proteomes" id="UP000019763">
    <property type="component" value="Unassembled WGS sequence"/>
</dbReference>
<proteinExistence type="predicted"/>
<dbReference type="AlphaFoldDB" id="A0A023AVR3"/>
<dbReference type="EMBL" id="AFNH02001724">
    <property type="protein sequence ID" value="EZG42836.1"/>
    <property type="molecule type" value="Genomic_DNA"/>
</dbReference>
<accession>A0A023AVR3</accession>
<evidence type="ECO:0000313" key="1">
    <source>
        <dbReference type="EMBL" id="EZG42836.1"/>
    </source>
</evidence>
<protein>
    <submittedName>
        <fullName evidence="1">Uncharacterized protein</fullName>
    </submittedName>
</protein>
<dbReference type="GeneID" id="22916582"/>
<gene>
    <name evidence="1" type="ORF">GNI_218400</name>
</gene>